<evidence type="ECO:0000313" key="2">
    <source>
        <dbReference type="Proteomes" id="UP001217417"/>
    </source>
</evidence>
<comment type="caution">
    <text evidence="1">The sequence shown here is derived from an EMBL/GenBank/DDBJ whole genome shotgun (WGS) entry which is preliminary data.</text>
</comment>
<sequence length="65" mass="7354">METRLAVVITDADKALMTASFNQLCLFINQWWIGGTAERWTELCISRYPNFGISTSSRVEEVAVL</sequence>
<dbReference type="GeneID" id="80883082"/>
<organism evidence="1 2">
    <name type="scientific">Lipomyces tetrasporus</name>
    <dbReference type="NCBI Taxonomy" id="54092"/>
    <lineage>
        <taxon>Eukaryota</taxon>
        <taxon>Fungi</taxon>
        <taxon>Dikarya</taxon>
        <taxon>Ascomycota</taxon>
        <taxon>Saccharomycotina</taxon>
        <taxon>Lipomycetes</taxon>
        <taxon>Lipomycetales</taxon>
        <taxon>Lipomycetaceae</taxon>
        <taxon>Lipomyces</taxon>
    </lineage>
</organism>
<dbReference type="RefSeq" id="XP_056042432.1">
    <property type="nucleotide sequence ID" value="XM_056187916.1"/>
</dbReference>
<accession>A0AAD7QP32</accession>
<evidence type="ECO:0000313" key="1">
    <source>
        <dbReference type="EMBL" id="KAJ8098982.1"/>
    </source>
</evidence>
<keyword evidence="2" id="KW-1185">Reference proteome</keyword>
<gene>
    <name evidence="1" type="ORF">POJ06DRAFT_255656</name>
</gene>
<dbReference type="Proteomes" id="UP001217417">
    <property type="component" value="Unassembled WGS sequence"/>
</dbReference>
<proteinExistence type="predicted"/>
<reference evidence="1" key="1">
    <citation type="submission" date="2023-03" db="EMBL/GenBank/DDBJ databases">
        <title>Near-Complete genome sequence of Lipomyces tetrasporous NRRL Y-64009, an oleaginous yeast capable of growing on lignocellulosic hydrolysates.</title>
        <authorList>
            <consortium name="Lawrence Berkeley National Laboratory"/>
            <person name="Jagtap S.S."/>
            <person name="Liu J.-J."/>
            <person name="Walukiewicz H.E."/>
            <person name="Pangilinan J."/>
            <person name="Lipzen A."/>
            <person name="Ahrendt S."/>
            <person name="Koriabine M."/>
            <person name="Cobaugh K."/>
            <person name="Salamov A."/>
            <person name="Yoshinaga Y."/>
            <person name="Ng V."/>
            <person name="Daum C."/>
            <person name="Grigoriev I.V."/>
            <person name="Slininger P.J."/>
            <person name="Dien B.S."/>
            <person name="Jin Y.-S."/>
            <person name="Rao C.V."/>
        </authorList>
    </citation>
    <scope>NUCLEOTIDE SEQUENCE</scope>
    <source>
        <strain evidence="1">NRRL Y-64009</strain>
    </source>
</reference>
<name>A0AAD7QP32_9ASCO</name>
<protein>
    <submittedName>
        <fullName evidence="1">Uncharacterized protein</fullName>
    </submittedName>
</protein>
<dbReference type="AlphaFoldDB" id="A0AAD7QP32"/>
<dbReference type="EMBL" id="JARPMG010000007">
    <property type="protein sequence ID" value="KAJ8098982.1"/>
    <property type="molecule type" value="Genomic_DNA"/>
</dbReference>